<gene>
    <name evidence="1" type="ORF">ABS770_04805</name>
</gene>
<accession>A0ABV1QYP4</accession>
<organism evidence="1 2">
    <name type="scientific">Methylobacterium brachiatum</name>
    <dbReference type="NCBI Taxonomy" id="269660"/>
    <lineage>
        <taxon>Bacteria</taxon>
        <taxon>Pseudomonadati</taxon>
        <taxon>Pseudomonadota</taxon>
        <taxon>Alphaproteobacteria</taxon>
        <taxon>Hyphomicrobiales</taxon>
        <taxon>Methylobacteriaceae</taxon>
        <taxon>Methylobacterium</taxon>
    </lineage>
</organism>
<sequence length="90" mass="9322">MAHIAMQQRPSDKINKPIGAEETSGILILGVVMLAFIATRIPGPVAETADRDPGILTLAFTLARAVRNGAETAFARRCALALAAGGPSPL</sequence>
<dbReference type="GeneID" id="90830898"/>
<dbReference type="RefSeq" id="WP_007569043.1">
    <property type="nucleotide sequence ID" value="NZ_FOQW01000003.1"/>
</dbReference>
<keyword evidence="2" id="KW-1185">Reference proteome</keyword>
<name>A0ABV1QYP4_9HYPH</name>
<dbReference type="Proteomes" id="UP001432995">
    <property type="component" value="Unassembled WGS sequence"/>
</dbReference>
<evidence type="ECO:0000313" key="2">
    <source>
        <dbReference type="Proteomes" id="UP001432995"/>
    </source>
</evidence>
<evidence type="ECO:0000313" key="1">
    <source>
        <dbReference type="EMBL" id="MER2287570.1"/>
    </source>
</evidence>
<reference evidence="1" key="1">
    <citation type="submission" date="2024-06" db="EMBL/GenBank/DDBJ databases">
        <authorList>
            <person name="Campbell A.G."/>
        </authorList>
    </citation>
    <scope>NUCLEOTIDE SEQUENCE</scope>
    <source>
        <strain evidence="1">EM17</strain>
    </source>
</reference>
<comment type="caution">
    <text evidence="1">The sequence shown here is derived from an EMBL/GenBank/DDBJ whole genome shotgun (WGS) entry which is preliminary data.</text>
</comment>
<proteinExistence type="predicted"/>
<protein>
    <submittedName>
        <fullName evidence="1">Uncharacterized protein</fullName>
    </submittedName>
</protein>
<dbReference type="EMBL" id="JBELQD010000002">
    <property type="protein sequence ID" value="MER2287570.1"/>
    <property type="molecule type" value="Genomic_DNA"/>
</dbReference>